<proteinExistence type="predicted"/>
<evidence type="ECO:0000256" key="1">
    <source>
        <dbReference type="SAM" id="Phobius"/>
    </source>
</evidence>
<dbReference type="RefSeq" id="WP_386801411.1">
    <property type="nucleotide sequence ID" value="NZ_JBHTMU010000003.1"/>
</dbReference>
<sequence length="224" mass="24797">MIRGILRWSVRVVLRVTKTVIFWSVLAAFLLVWNIASFTLPWASAAMVSAANRLVSTASVVTRKDFADLKVQNLKLERDLNSLRKQKPSASKLRRVSNRGRTRLVRSIERSFVSIPSQSAPIVGAAVVVIVTALEIKDACDTLRDLDELDPGGGDGLASDATDACDWAYSWIENPDPVIENLPQCRDVHEQLLEDGSTEAAEAVDRVCECIRNYGKDCERELGK</sequence>
<keyword evidence="3" id="KW-1185">Reference proteome</keyword>
<dbReference type="Proteomes" id="UP001597135">
    <property type="component" value="Unassembled WGS sequence"/>
</dbReference>
<evidence type="ECO:0000313" key="3">
    <source>
        <dbReference type="Proteomes" id="UP001597135"/>
    </source>
</evidence>
<keyword evidence="1" id="KW-0472">Membrane</keyword>
<reference evidence="3" key="1">
    <citation type="journal article" date="2019" name="Int. J. Syst. Evol. Microbiol.">
        <title>The Global Catalogue of Microorganisms (GCM) 10K type strain sequencing project: providing services to taxonomists for standard genome sequencing and annotation.</title>
        <authorList>
            <consortium name="The Broad Institute Genomics Platform"/>
            <consortium name="The Broad Institute Genome Sequencing Center for Infectious Disease"/>
            <person name="Wu L."/>
            <person name="Ma J."/>
        </authorList>
    </citation>
    <scope>NUCLEOTIDE SEQUENCE [LARGE SCALE GENOMIC DNA]</scope>
    <source>
        <strain evidence="3">CCUG 62953</strain>
    </source>
</reference>
<evidence type="ECO:0000313" key="2">
    <source>
        <dbReference type="EMBL" id="MFD1341353.1"/>
    </source>
</evidence>
<dbReference type="EMBL" id="JBHTMU010000003">
    <property type="protein sequence ID" value="MFD1341353.1"/>
    <property type="molecule type" value="Genomic_DNA"/>
</dbReference>
<organism evidence="2 3">
    <name type="scientific">Litorisediminicola beolgyonensis</name>
    <dbReference type="NCBI Taxonomy" id="1173614"/>
    <lineage>
        <taxon>Bacteria</taxon>
        <taxon>Pseudomonadati</taxon>
        <taxon>Pseudomonadota</taxon>
        <taxon>Alphaproteobacteria</taxon>
        <taxon>Rhodobacterales</taxon>
        <taxon>Paracoccaceae</taxon>
        <taxon>Litorisediminicola</taxon>
    </lineage>
</organism>
<feature type="transmembrane region" description="Helical" evidence="1">
    <location>
        <begin position="20"/>
        <end position="43"/>
    </location>
</feature>
<keyword evidence="1" id="KW-1133">Transmembrane helix</keyword>
<name>A0ABW3ZEA2_9RHOB</name>
<accession>A0ABW3ZEA2</accession>
<gene>
    <name evidence="2" type="ORF">ACFQ4E_02870</name>
</gene>
<comment type="caution">
    <text evidence="2">The sequence shown here is derived from an EMBL/GenBank/DDBJ whole genome shotgun (WGS) entry which is preliminary data.</text>
</comment>
<keyword evidence="1" id="KW-0812">Transmembrane</keyword>
<protein>
    <submittedName>
        <fullName evidence="2">Uncharacterized protein</fullName>
    </submittedName>
</protein>